<dbReference type="AlphaFoldDB" id="A0A2R3QRM4"/>
<evidence type="ECO:0000313" key="4">
    <source>
        <dbReference type="Proteomes" id="UP000238327"/>
    </source>
</evidence>
<gene>
    <name evidence="3" type="ORF">C7A17_17225</name>
</gene>
<evidence type="ECO:0000256" key="1">
    <source>
        <dbReference type="SAM" id="MobiDB-lite"/>
    </source>
</evidence>
<evidence type="ECO:0000313" key="3">
    <source>
        <dbReference type="EMBL" id="AVO54431.1"/>
    </source>
</evidence>
<reference evidence="3 4" key="1">
    <citation type="submission" date="2018-03" db="EMBL/GenBank/DDBJ databases">
        <title>Complete genome sequence and methylome analysis of Pseudomonas mendocina NEB 698.</title>
        <authorList>
            <person name="Morgan R.D."/>
        </authorList>
    </citation>
    <scope>NUCLEOTIDE SEQUENCE [LARGE SCALE GENOMIC DNA]</scope>
    <source>
        <strain evidence="3 4">NEB698</strain>
    </source>
</reference>
<dbReference type="RefSeq" id="WP_106739163.1">
    <property type="nucleotide sequence ID" value="NZ_CP027657.1"/>
</dbReference>
<evidence type="ECO:0008006" key="5">
    <source>
        <dbReference type="Google" id="ProtNLM"/>
    </source>
</evidence>
<name>A0A2R3QRM4_ECTME</name>
<feature type="compositionally biased region" description="Polar residues" evidence="1">
    <location>
        <begin position="45"/>
        <end position="54"/>
    </location>
</feature>
<feature type="chain" id="PRO_5015307779" description="Secreted protein" evidence="2">
    <location>
        <begin position="24"/>
        <end position="61"/>
    </location>
</feature>
<feature type="region of interest" description="Disordered" evidence="1">
    <location>
        <begin position="40"/>
        <end position="61"/>
    </location>
</feature>
<organism evidence="3 4">
    <name type="scientific">Ectopseudomonas mendocina</name>
    <name type="common">Pseudomonas mendocina</name>
    <dbReference type="NCBI Taxonomy" id="300"/>
    <lineage>
        <taxon>Bacteria</taxon>
        <taxon>Pseudomonadati</taxon>
        <taxon>Pseudomonadota</taxon>
        <taxon>Gammaproteobacteria</taxon>
        <taxon>Pseudomonadales</taxon>
        <taxon>Pseudomonadaceae</taxon>
        <taxon>Ectopseudomonas</taxon>
    </lineage>
</organism>
<proteinExistence type="predicted"/>
<dbReference type="EMBL" id="CP027657">
    <property type="protein sequence ID" value="AVO54431.1"/>
    <property type="molecule type" value="Genomic_DNA"/>
</dbReference>
<evidence type="ECO:0000256" key="2">
    <source>
        <dbReference type="SAM" id="SignalP"/>
    </source>
</evidence>
<accession>A0A2R3QRM4</accession>
<dbReference type="Proteomes" id="UP000238327">
    <property type="component" value="Chromosome"/>
</dbReference>
<feature type="signal peptide" evidence="2">
    <location>
        <begin position="1"/>
        <end position="23"/>
    </location>
</feature>
<protein>
    <recommendedName>
        <fullName evidence="5">Secreted protein</fullName>
    </recommendedName>
</protein>
<sequence length="61" mass="6451">MKNLLTATALSLGVLLASQASFADESPAFIAHVQAHLQAHKAQRTEQQAQANSAHKADQQG</sequence>
<keyword evidence="2" id="KW-0732">Signal</keyword>